<dbReference type="Gene3D" id="3.30.40.10">
    <property type="entry name" value="Zinc/RING finger domain, C3HC4 (zinc finger)"/>
    <property type="match status" value="1"/>
</dbReference>
<reference evidence="6 7" key="1">
    <citation type="journal article" date="2015" name="Nat. Commun.">
        <title>Outbred genome sequencing and CRISPR/Cas9 gene editing in butterflies.</title>
        <authorList>
            <person name="Li X."/>
            <person name="Fan D."/>
            <person name="Zhang W."/>
            <person name="Liu G."/>
            <person name="Zhang L."/>
            <person name="Zhao L."/>
            <person name="Fang X."/>
            <person name="Chen L."/>
            <person name="Dong Y."/>
            <person name="Chen Y."/>
            <person name="Ding Y."/>
            <person name="Zhao R."/>
            <person name="Feng M."/>
            <person name="Zhu Y."/>
            <person name="Feng Y."/>
            <person name="Jiang X."/>
            <person name="Zhu D."/>
            <person name="Xiang H."/>
            <person name="Feng X."/>
            <person name="Li S."/>
            <person name="Wang J."/>
            <person name="Zhang G."/>
            <person name="Kronforst M.R."/>
            <person name="Wang W."/>
        </authorList>
    </citation>
    <scope>NUCLEOTIDE SEQUENCE [LARGE SCALE GENOMIC DNA]</scope>
    <source>
        <strain evidence="6">Ya'a_city_454_Px</strain>
        <tissue evidence="6">Whole body</tissue>
    </source>
</reference>
<dbReference type="PANTHER" id="PTHR46569">
    <property type="entry name" value="E3 UBIQUITIN-PROTEIN LIGASE TRAIP"/>
    <property type="match status" value="1"/>
</dbReference>
<evidence type="ECO:0000259" key="5">
    <source>
        <dbReference type="PROSITE" id="PS50089"/>
    </source>
</evidence>
<dbReference type="PROSITE" id="PS50089">
    <property type="entry name" value="ZF_RING_2"/>
    <property type="match status" value="1"/>
</dbReference>
<evidence type="ECO:0000256" key="1">
    <source>
        <dbReference type="ARBA" id="ARBA00022771"/>
    </source>
</evidence>
<dbReference type="InterPro" id="IPR001841">
    <property type="entry name" value="Znf_RING"/>
</dbReference>
<dbReference type="InterPro" id="IPR052639">
    <property type="entry name" value="TRAIP_ubiq-protein_ligase"/>
</dbReference>
<dbReference type="EMBL" id="KQ458791">
    <property type="protein sequence ID" value="KPJ05091.1"/>
    <property type="molecule type" value="Genomic_DNA"/>
</dbReference>
<feature type="coiled-coil region" evidence="4">
    <location>
        <begin position="219"/>
        <end position="267"/>
    </location>
</feature>
<keyword evidence="7" id="KW-1185">Reference proteome</keyword>
<sequence>MELILKPIVAPSEKMHMLCSICNDLLNQTESIYAIKCGHMFHHNCLAQWIARSKSCPQCRNKVTEKCMFRLYPTICNDNTGDDAATLQSRLDNVQLQLHEQKSVCKEKEEKLNSLKSELATNKEILSNCEQRLVQQESAIAALKEYNNCLKVESKKVNALREENQNLKKNISTMHRLQKVLNATSTEVETMLEGYSDVKTVAVFATALKRALCESEAKKNELRNRLDEVTKMLVEESNKLADARQNLRSAEDEIQEYRLRVFQDQKRDAAQAFGVETENIDTKVQKIDQDAINLDSPSVTTLVDEIENSDSPYLRLKQSTLALAALQQRNPPAVTKPLKVSPSGHISSIDSKLNQKFKFCSEGDCPLWALAALHALGALPAQLFRTLLHHITEEQPDDGIMEILKNTNLSSREESARAAAVIRWTLQQAQRCGCSGVQLARDLLVLGVPRAHAAAFAEAADNTREAYVDNAREKALFVNKLTDITTAPGPDGTIDVVKVTLNSEEVFSGEQRITDLLVDKSMLKTLLEELKAARKKMEEINTEVNDSQNL</sequence>
<keyword evidence="2" id="KW-0862">Zinc</keyword>
<evidence type="ECO:0000256" key="2">
    <source>
        <dbReference type="ARBA" id="ARBA00022833"/>
    </source>
</evidence>
<evidence type="ECO:0000313" key="6">
    <source>
        <dbReference type="EMBL" id="KPJ05091.1"/>
    </source>
</evidence>
<dbReference type="PANTHER" id="PTHR46569:SF1">
    <property type="entry name" value="E3 UBIQUITIN-PROTEIN LIGASE RFWD3-RELATED"/>
    <property type="match status" value="1"/>
</dbReference>
<dbReference type="STRING" id="66420.A0A0N1IE29"/>
<dbReference type="Proteomes" id="UP000053268">
    <property type="component" value="Unassembled WGS sequence"/>
</dbReference>
<keyword evidence="1 3" id="KW-0479">Metal-binding</keyword>
<dbReference type="GO" id="GO:0005634">
    <property type="term" value="C:nucleus"/>
    <property type="evidence" value="ECO:0007669"/>
    <property type="project" value="TreeGrafter"/>
</dbReference>
<protein>
    <submittedName>
        <fullName evidence="6">TRAF-interacting protein</fullName>
    </submittedName>
</protein>
<dbReference type="GO" id="GO:0031297">
    <property type="term" value="P:replication fork processing"/>
    <property type="evidence" value="ECO:0007669"/>
    <property type="project" value="TreeGrafter"/>
</dbReference>
<name>A0A0N1IE29_PAPXU</name>
<accession>A0A0N1IE29</accession>
<proteinExistence type="predicted"/>
<evidence type="ECO:0000313" key="7">
    <source>
        <dbReference type="Proteomes" id="UP000053268"/>
    </source>
</evidence>
<gene>
    <name evidence="6" type="ORF">RR46_00467</name>
</gene>
<feature type="coiled-coil region" evidence="4">
    <location>
        <begin position="91"/>
        <end position="177"/>
    </location>
</feature>
<dbReference type="Pfam" id="PF21672">
    <property type="entry name" value="COMM_HN"/>
    <property type="match status" value="1"/>
</dbReference>
<evidence type="ECO:0000256" key="4">
    <source>
        <dbReference type="SAM" id="Coils"/>
    </source>
</evidence>
<feature type="coiled-coil region" evidence="4">
    <location>
        <begin position="520"/>
        <end position="550"/>
    </location>
</feature>
<keyword evidence="4" id="KW-0175">Coiled coil</keyword>
<dbReference type="SUPFAM" id="SSF57850">
    <property type="entry name" value="RING/U-box"/>
    <property type="match status" value="1"/>
</dbReference>
<keyword evidence="1 3" id="KW-0863">Zinc-finger</keyword>
<feature type="domain" description="RING-type" evidence="5">
    <location>
        <begin position="19"/>
        <end position="60"/>
    </location>
</feature>
<dbReference type="GO" id="GO:0008270">
    <property type="term" value="F:zinc ion binding"/>
    <property type="evidence" value="ECO:0007669"/>
    <property type="project" value="UniProtKB-KW"/>
</dbReference>
<dbReference type="Pfam" id="PF13639">
    <property type="entry name" value="zf-RING_2"/>
    <property type="match status" value="1"/>
</dbReference>
<dbReference type="AlphaFoldDB" id="A0A0N1IE29"/>
<dbReference type="InterPro" id="IPR013083">
    <property type="entry name" value="Znf_RING/FYVE/PHD"/>
</dbReference>
<evidence type="ECO:0000256" key="3">
    <source>
        <dbReference type="PROSITE-ProRule" id="PRU00175"/>
    </source>
</evidence>
<dbReference type="GO" id="GO:0090734">
    <property type="term" value="C:site of DNA damage"/>
    <property type="evidence" value="ECO:0007669"/>
    <property type="project" value="TreeGrafter"/>
</dbReference>
<dbReference type="SMART" id="SM00184">
    <property type="entry name" value="RING"/>
    <property type="match status" value="1"/>
</dbReference>
<dbReference type="GO" id="GO:0061630">
    <property type="term" value="F:ubiquitin protein ligase activity"/>
    <property type="evidence" value="ECO:0007669"/>
    <property type="project" value="TreeGrafter"/>
</dbReference>
<organism evidence="6 7">
    <name type="scientific">Papilio xuthus</name>
    <name type="common">Asian swallowtail butterfly</name>
    <dbReference type="NCBI Taxonomy" id="66420"/>
    <lineage>
        <taxon>Eukaryota</taxon>
        <taxon>Metazoa</taxon>
        <taxon>Ecdysozoa</taxon>
        <taxon>Arthropoda</taxon>
        <taxon>Hexapoda</taxon>
        <taxon>Insecta</taxon>
        <taxon>Pterygota</taxon>
        <taxon>Neoptera</taxon>
        <taxon>Endopterygota</taxon>
        <taxon>Lepidoptera</taxon>
        <taxon>Glossata</taxon>
        <taxon>Ditrysia</taxon>
        <taxon>Papilionoidea</taxon>
        <taxon>Papilionidae</taxon>
        <taxon>Papilioninae</taxon>
        <taxon>Papilio</taxon>
    </lineage>
</organism>
<dbReference type="GO" id="GO:0016567">
    <property type="term" value="P:protein ubiquitination"/>
    <property type="evidence" value="ECO:0007669"/>
    <property type="project" value="TreeGrafter"/>
</dbReference>